<evidence type="ECO:0000313" key="1">
    <source>
        <dbReference type="EMBL" id="KAG8551081.1"/>
    </source>
</evidence>
<dbReference type="EMBL" id="WNYA01000012">
    <property type="protein sequence ID" value="KAG8551081.1"/>
    <property type="molecule type" value="Genomic_DNA"/>
</dbReference>
<reference evidence="1" key="1">
    <citation type="thesis" date="2020" institute="ProQuest LLC" country="789 East Eisenhower Parkway, Ann Arbor, MI, USA">
        <title>Comparative Genomics and Chromosome Evolution.</title>
        <authorList>
            <person name="Mudd A.B."/>
        </authorList>
    </citation>
    <scope>NUCLEOTIDE SEQUENCE</scope>
    <source>
        <strain evidence="1">237g6f4</strain>
        <tissue evidence="1">Blood</tissue>
    </source>
</reference>
<protein>
    <submittedName>
        <fullName evidence="1">Uncharacterized protein</fullName>
    </submittedName>
</protein>
<evidence type="ECO:0000313" key="2">
    <source>
        <dbReference type="Proteomes" id="UP000824782"/>
    </source>
</evidence>
<organism evidence="1 2">
    <name type="scientific">Engystomops pustulosus</name>
    <name type="common">Tungara frog</name>
    <name type="synonym">Physalaemus pustulosus</name>
    <dbReference type="NCBI Taxonomy" id="76066"/>
    <lineage>
        <taxon>Eukaryota</taxon>
        <taxon>Metazoa</taxon>
        <taxon>Chordata</taxon>
        <taxon>Craniata</taxon>
        <taxon>Vertebrata</taxon>
        <taxon>Euteleostomi</taxon>
        <taxon>Amphibia</taxon>
        <taxon>Batrachia</taxon>
        <taxon>Anura</taxon>
        <taxon>Neobatrachia</taxon>
        <taxon>Hyloidea</taxon>
        <taxon>Leptodactylidae</taxon>
        <taxon>Leiuperinae</taxon>
        <taxon>Engystomops</taxon>
    </lineage>
</organism>
<sequence>MSVLYYSLPSCPAPLYSPGCYICSILLSPLLSSPSLLPRLPRLLYLFYITLSPSVQTTLSSQTAQIFQTSDAVSSVLFK</sequence>
<proteinExistence type="predicted"/>
<dbReference type="AlphaFoldDB" id="A0AAV6ZPW2"/>
<name>A0AAV6ZPW2_ENGPU</name>
<keyword evidence="2" id="KW-1185">Reference proteome</keyword>
<accession>A0AAV6ZPW2</accession>
<comment type="caution">
    <text evidence="1">The sequence shown here is derived from an EMBL/GenBank/DDBJ whole genome shotgun (WGS) entry which is preliminary data.</text>
</comment>
<dbReference type="Proteomes" id="UP000824782">
    <property type="component" value="Unassembled WGS sequence"/>
</dbReference>
<gene>
    <name evidence="1" type="ORF">GDO81_018444</name>
</gene>